<dbReference type="InterPro" id="IPR000600">
    <property type="entry name" value="ROK"/>
</dbReference>
<keyword evidence="4" id="KW-0808">Transferase</keyword>
<evidence type="ECO:0000259" key="2">
    <source>
        <dbReference type="Pfam" id="PF09339"/>
    </source>
</evidence>
<dbReference type="GO" id="GO:0016301">
    <property type="term" value="F:kinase activity"/>
    <property type="evidence" value="ECO:0007669"/>
    <property type="project" value="UniProtKB-KW"/>
</dbReference>
<evidence type="ECO:0000256" key="1">
    <source>
        <dbReference type="ARBA" id="ARBA00006479"/>
    </source>
</evidence>
<dbReference type="SUPFAM" id="SSF46785">
    <property type="entry name" value="Winged helix' DNA-binding domain"/>
    <property type="match status" value="1"/>
</dbReference>
<dbReference type="Gene3D" id="1.10.10.10">
    <property type="entry name" value="Winged helix-like DNA-binding domain superfamily/Winged helix DNA-binding domain"/>
    <property type="match status" value="1"/>
</dbReference>
<dbReference type="Proteomes" id="UP000216107">
    <property type="component" value="Unassembled WGS sequence"/>
</dbReference>
<dbReference type="GO" id="GO:0003677">
    <property type="term" value="F:DNA binding"/>
    <property type="evidence" value="ECO:0007669"/>
    <property type="project" value="InterPro"/>
</dbReference>
<dbReference type="Gene3D" id="3.30.420.40">
    <property type="match status" value="2"/>
</dbReference>
<accession>A0A272ESB9</accession>
<dbReference type="AlphaFoldDB" id="A0A272ESB9"/>
<dbReference type="EMBL" id="NMRN01000034">
    <property type="protein sequence ID" value="PAS92610.1"/>
    <property type="molecule type" value="Genomic_DNA"/>
</dbReference>
<dbReference type="InterPro" id="IPR036388">
    <property type="entry name" value="WH-like_DNA-bd_sf"/>
</dbReference>
<sequence length="341" mass="36281">MAITGDQRLLKRINRMALVRLVRSRPGLSRADLAQETGLTKSTVSLLIQELIEEGWLRENEIQATGNIGRRPTPLCLNGHRLVVLGAELNADIVRVVVMSLAGEQLFEQQLDSPGEAPVEQKVRGLLDLLAEAVASLAPGQRNVLGLEVGVPGQVLDDDLVDAPLLGWHEVALGKLLRSGLARGPLGNVPVYILNNGDAAALGETEFISGEEAADPLLYIGLDQGISAGVIVGGRLLHGRRSFAGEVGHIQLLPEGPRCRCGRRGCAESCFGLEALAASLGCSMQELFARAQTEDPACMKQLSVAGKQLGMLLHNLWTVLDPARIVLGGTACRLGESPRVS</sequence>
<dbReference type="InterPro" id="IPR043129">
    <property type="entry name" value="ATPase_NBD"/>
</dbReference>
<organism evidence="4 5">
    <name type="scientific">Candidatus Dactylopiibacterium carminicum</name>
    <dbReference type="NCBI Taxonomy" id="857335"/>
    <lineage>
        <taxon>Bacteria</taxon>
        <taxon>Pseudomonadati</taxon>
        <taxon>Pseudomonadota</taxon>
        <taxon>Betaproteobacteria</taxon>
        <taxon>Rhodocyclales</taxon>
        <taxon>Rhodocyclaceae</taxon>
        <taxon>Candidatus Dactylopiibacterium</taxon>
    </lineage>
</organism>
<evidence type="ECO:0000313" key="3">
    <source>
        <dbReference type="EMBL" id="KAF7598771.1"/>
    </source>
</evidence>
<keyword evidence="6" id="KW-1185">Reference proteome</keyword>
<proteinExistence type="inferred from homology"/>
<dbReference type="Pfam" id="PF09339">
    <property type="entry name" value="HTH_IclR"/>
    <property type="match status" value="1"/>
</dbReference>
<dbReference type="RefSeq" id="WP_095525042.1">
    <property type="nucleotide sequence ID" value="NZ_MDUX01000038.1"/>
</dbReference>
<dbReference type="PANTHER" id="PTHR18964:SF149">
    <property type="entry name" value="BIFUNCTIONAL UDP-N-ACETYLGLUCOSAMINE 2-EPIMERASE_N-ACETYLMANNOSAMINE KINASE"/>
    <property type="match status" value="1"/>
</dbReference>
<dbReference type="OrthoDB" id="8595273at2"/>
<comment type="caution">
    <text evidence="4">The sequence shown here is derived from an EMBL/GenBank/DDBJ whole genome shotgun (WGS) entry which is preliminary data.</text>
</comment>
<comment type="similarity">
    <text evidence="1">Belongs to the ROK (NagC/XylR) family.</text>
</comment>
<dbReference type="SUPFAM" id="SSF53067">
    <property type="entry name" value="Actin-like ATPase domain"/>
    <property type="match status" value="1"/>
</dbReference>
<dbReference type="Pfam" id="PF00480">
    <property type="entry name" value="ROK"/>
    <property type="match status" value="1"/>
</dbReference>
<name>A0A272ESB9_9RHOO</name>
<dbReference type="GO" id="GO:0006355">
    <property type="term" value="P:regulation of DNA-templated transcription"/>
    <property type="evidence" value="ECO:0007669"/>
    <property type="project" value="InterPro"/>
</dbReference>
<protein>
    <submittedName>
        <fullName evidence="3">ROK family transcriptional regulator</fullName>
    </submittedName>
    <submittedName>
        <fullName evidence="4">Sugar kinase</fullName>
    </submittedName>
</protein>
<dbReference type="Proteomes" id="UP000623509">
    <property type="component" value="Unassembled WGS sequence"/>
</dbReference>
<reference evidence="4 5" key="2">
    <citation type="submission" date="2017-07" db="EMBL/GenBank/DDBJ databases">
        <title>Candidatus Dactylopiibacterium carminicum, a nitrogen-fixing symbiont of the cochineal insect Dactylopius coccus and Dactylopius opuntiae (Hemiptera: Coccoidea: Dactylopiidae).</title>
        <authorList>
            <person name="Vera A."/>
        </authorList>
    </citation>
    <scope>NUCLEOTIDE SEQUENCE [LARGE SCALE GENOMIC DNA]</scope>
    <source>
        <strain evidence="4 5">NFDCM</strain>
    </source>
</reference>
<keyword evidence="4" id="KW-0418">Kinase</keyword>
<dbReference type="InterPro" id="IPR036390">
    <property type="entry name" value="WH_DNA-bd_sf"/>
</dbReference>
<evidence type="ECO:0000313" key="5">
    <source>
        <dbReference type="Proteomes" id="UP000216107"/>
    </source>
</evidence>
<evidence type="ECO:0000313" key="4">
    <source>
        <dbReference type="EMBL" id="PAS92610.1"/>
    </source>
</evidence>
<feature type="domain" description="HTH iclR-type" evidence="2">
    <location>
        <begin position="20"/>
        <end position="60"/>
    </location>
</feature>
<dbReference type="EMBL" id="MDUX01000038">
    <property type="protein sequence ID" value="KAF7598771.1"/>
    <property type="molecule type" value="Genomic_DNA"/>
</dbReference>
<evidence type="ECO:0000313" key="6">
    <source>
        <dbReference type="Proteomes" id="UP000623509"/>
    </source>
</evidence>
<dbReference type="PANTHER" id="PTHR18964">
    <property type="entry name" value="ROK (REPRESSOR, ORF, KINASE) FAMILY"/>
    <property type="match status" value="1"/>
</dbReference>
<dbReference type="InterPro" id="IPR005471">
    <property type="entry name" value="Tscrpt_reg_IclR_N"/>
</dbReference>
<reference evidence="3 6" key="1">
    <citation type="submission" date="2016-08" db="EMBL/GenBank/DDBJ databases">
        <title>Candidatus Dactylopiibacterium carminicum genome sequence.</title>
        <authorList>
            <person name="Ramirez-Puebla S.T."/>
            <person name="Ormeno-Orrillo E."/>
            <person name="Vera-Ponce De Leon A."/>
            <person name="Luis L."/>
            <person name="Sanchez-Flores A."/>
            <person name="Monica R."/>
            <person name="Martinez-Romero E."/>
        </authorList>
    </citation>
    <scope>NUCLEOTIDE SEQUENCE [LARGE SCALE GENOMIC DNA]</scope>
    <source>
        <strain evidence="3">END1</strain>
    </source>
</reference>
<gene>
    <name evidence="3" type="ORF">BGI27_11605</name>
    <name evidence="4" type="ORF">CGU29_11035</name>
</gene>